<sequence length="91" mass="10380">MSMIAKNSSSSRARLGSKLRRRFFWAWPFQGQALLFFFSNNPNAIDGLCIVLVKEWVCVRESTMVRAKVGDDGDDDDDDDDERLQEATGKF</sequence>
<name>A0AAN9LV70_PHACN</name>
<keyword evidence="3" id="KW-1185">Reference proteome</keyword>
<feature type="region of interest" description="Disordered" evidence="1">
    <location>
        <begin position="68"/>
        <end position="91"/>
    </location>
</feature>
<organism evidence="2 3">
    <name type="scientific">Phaseolus coccineus</name>
    <name type="common">Scarlet runner bean</name>
    <name type="synonym">Phaseolus multiflorus</name>
    <dbReference type="NCBI Taxonomy" id="3886"/>
    <lineage>
        <taxon>Eukaryota</taxon>
        <taxon>Viridiplantae</taxon>
        <taxon>Streptophyta</taxon>
        <taxon>Embryophyta</taxon>
        <taxon>Tracheophyta</taxon>
        <taxon>Spermatophyta</taxon>
        <taxon>Magnoliopsida</taxon>
        <taxon>eudicotyledons</taxon>
        <taxon>Gunneridae</taxon>
        <taxon>Pentapetalae</taxon>
        <taxon>rosids</taxon>
        <taxon>fabids</taxon>
        <taxon>Fabales</taxon>
        <taxon>Fabaceae</taxon>
        <taxon>Papilionoideae</taxon>
        <taxon>50 kb inversion clade</taxon>
        <taxon>NPAAA clade</taxon>
        <taxon>indigoferoid/millettioid clade</taxon>
        <taxon>Phaseoleae</taxon>
        <taxon>Phaseolus</taxon>
    </lineage>
</organism>
<accession>A0AAN9LV70</accession>
<gene>
    <name evidence="2" type="ORF">VNO80_23973</name>
</gene>
<dbReference type="Proteomes" id="UP001374584">
    <property type="component" value="Unassembled WGS sequence"/>
</dbReference>
<proteinExistence type="predicted"/>
<dbReference type="EMBL" id="JAYMYR010000009">
    <property type="protein sequence ID" value="KAK7341049.1"/>
    <property type="molecule type" value="Genomic_DNA"/>
</dbReference>
<feature type="compositionally biased region" description="Acidic residues" evidence="1">
    <location>
        <begin position="72"/>
        <end position="83"/>
    </location>
</feature>
<evidence type="ECO:0000313" key="3">
    <source>
        <dbReference type="Proteomes" id="UP001374584"/>
    </source>
</evidence>
<dbReference type="AlphaFoldDB" id="A0AAN9LV70"/>
<comment type="caution">
    <text evidence="2">The sequence shown here is derived from an EMBL/GenBank/DDBJ whole genome shotgun (WGS) entry which is preliminary data.</text>
</comment>
<evidence type="ECO:0000313" key="2">
    <source>
        <dbReference type="EMBL" id="KAK7341049.1"/>
    </source>
</evidence>
<evidence type="ECO:0000256" key="1">
    <source>
        <dbReference type="SAM" id="MobiDB-lite"/>
    </source>
</evidence>
<protein>
    <submittedName>
        <fullName evidence="2">Uncharacterized protein</fullName>
    </submittedName>
</protein>
<reference evidence="2 3" key="1">
    <citation type="submission" date="2024-01" db="EMBL/GenBank/DDBJ databases">
        <title>The genomes of 5 underutilized Papilionoideae crops provide insights into root nodulation and disease resistanc.</title>
        <authorList>
            <person name="Jiang F."/>
        </authorList>
    </citation>
    <scope>NUCLEOTIDE SEQUENCE [LARGE SCALE GENOMIC DNA]</scope>
    <source>
        <strain evidence="2">JINMINGXINNONG_FW02</strain>
        <tissue evidence="2">Leaves</tissue>
    </source>
</reference>